<keyword evidence="3 7" id="KW-0540">Nuclease</keyword>
<dbReference type="NCBIfam" id="TIGR00188">
    <property type="entry name" value="rnpA"/>
    <property type="match status" value="1"/>
</dbReference>
<dbReference type="PROSITE" id="PS00648">
    <property type="entry name" value="RIBONUCLEASE_P"/>
    <property type="match status" value="1"/>
</dbReference>
<dbReference type="EMBL" id="JAGGKT010000006">
    <property type="protein sequence ID" value="MBP1932337.1"/>
    <property type="molecule type" value="Genomic_DNA"/>
</dbReference>
<reference evidence="9 10" key="1">
    <citation type="submission" date="2021-03" db="EMBL/GenBank/DDBJ databases">
        <title>Genomic Encyclopedia of Type Strains, Phase IV (KMG-IV): sequencing the most valuable type-strain genomes for metagenomic binning, comparative biology and taxonomic classification.</title>
        <authorList>
            <person name="Goeker M."/>
        </authorList>
    </citation>
    <scope>NUCLEOTIDE SEQUENCE [LARGE SCALE GENOMIC DNA]</scope>
    <source>
        <strain evidence="9 10">DSM 24738</strain>
    </source>
</reference>
<keyword evidence="6 7" id="KW-0694">RNA-binding</keyword>
<evidence type="ECO:0000256" key="1">
    <source>
        <dbReference type="ARBA" id="ARBA00002663"/>
    </source>
</evidence>
<evidence type="ECO:0000313" key="10">
    <source>
        <dbReference type="Proteomes" id="UP001519343"/>
    </source>
</evidence>
<comment type="catalytic activity">
    <reaction evidence="7">
        <text>Endonucleolytic cleavage of RNA, removing 5'-extranucleotides from tRNA precursor.</text>
        <dbReference type="EC" id="3.1.26.5"/>
    </reaction>
</comment>
<dbReference type="InterPro" id="IPR020539">
    <property type="entry name" value="RNase_P_CS"/>
</dbReference>
<name>A0ABS4GQC8_9BACL</name>
<evidence type="ECO:0000256" key="7">
    <source>
        <dbReference type="HAMAP-Rule" id="MF_00227"/>
    </source>
</evidence>
<evidence type="ECO:0000313" key="9">
    <source>
        <dbReference type="EMBL" id="MBP1932337.1"/>
    </source>
</evidence>
<dbReference type="HAMAP" id="MF_00227">
    <property type="entry name" value="RNase_P"/>
    <property type="match status" value="1"/>
</dbReference>
<comment type="function">
    <text evidence="1 7">RNaseP catalyzes the removal of the 5'-leader sequence from pre-tRNA to produce the mature 5'-terminus. It can also cleave other RNA substrates such as 4.5S RNA. The protein component plays an auxiliary but essential role in vivo by binding to the 5'-leader sequence and broadening the substrate specificity of the ribozyme.</text>
</comment>
<dbReference type="EC" id="3.1.26.5" evidence="7 8"/>
<keyword evidence="10" id="KW-1185">Reference proteome</keyword>
<dbReference type="Proteomes" id="UP001519343">
    <property type="component" value="Unassembled WGS sequence"/>
</dbReference>
<evidence type="ECO:0000256" key="8">
    <source>
        <dbReference type="NCBIfam" id="TIGR00188"/>
    </source>
</evidence>
<gene>
    <name evidence="7" type="primary">rnpA</name>
    <name evidence="9" type="ORF">J2Z37_002338</name>
</gene>
<protein>
    <recommendedName>
        <fullName evidence="7 8">Ribonuclease P protein component</fullName>
        <shortName evidence="7">RNase P protein</shortName>
        <shortName evidence="7">RNaseP protein</shortName>
        <ecNumber evidence="7 8">3.1.26.5</ecNumber>
    </recommendedName>
    <alternativeName>
        <fullName evidence="7">Protein C5</fullName>
    </alternativeName>
</protein>
<dbReference type="Gene3D" id="3.30.230.10">
    <property type="match status" value="1"/>
</dbReference>
<dbReference type="PANTHER" id="PTHR33992:SF1">
    <property type="entry name" value="RIBONUCLEASE P PROTEIN COMPONENT"/>
    <property type="match status" value="1"/>
</dbReference>
<evidence type="ECO:0000256" key="4">
    <source>
        <dbReference type="ARBA" id="ARBA00022759"/>
    </source>
</evidence>
<evidence type="ECO:0000256" key="6">
    <source>
        <dbReference type="ARBA" id="ARBA00022884"/>
    </source>
</evidence>
<accession>A0ABS4GQC8</accession>
<dbReference type="GO" id="GO:0004526">
    <property type="term" value="F:ribonuclease P activity"/>
    <property type="evidence" value="ECO:0007669"/>
    <property type="project" value="UniProtKB-EC"/>
</dbReference>
<dbReference type="InterPro" id="IPR020568">
    <property type="entry name" value="Ribosomal_Su5_D2-typ_SF"/>
</dbReference>
<keyword evidence="4 7" id="KW-0255">Endonuclease</keyword>
<evidence type="ECO:0000256" key="2">
    <source>
        <dbReference type="ARBA" id="ARBA00022694"/>
    </source>
</evidence>
<comment type="caution">
    <text evidence="9">The sequence shown here is derived from an EMBL/GenBank/DDBJ whole genome shotgun (WGS) entry which is preliminary data.</text>
</comment>
<dbReference type="SUPFAM" id="SSF54211">
    <property type="entry name" value="Ribosomal protein S5 domain 2-like"/>
    <property type="match status" value="1"/>
</dbReference>
<sequence length="125" mass="14219">MLKSKFRLRDQDDFQKVFQKGRSTANRQFVIYVLPKEGQDQLKIGISVSKKLGKAVVRNRIKRLIREALRLNLSSIKWTGDLIVIARGPVAEMGYQEVADSLVHCLKKAKVYEKALTEDDSKGSL</sequence>
<dbReference type="InterPro" id="IPR014721">
    <property type="entry name" value="Ribsml_uS5_D2-typ_fold_subgr"/>
</dbReference>
<dbReference type="Pfam" id="PF00825">
    <property type="entry name" value="Ribonuclease_P"/>
    <property type="match status" value="1"/>
</dbReference>
<organism evidence="9 10">
    <name type="scientific">Ammoniphilus resinae</name>
    <dbReference type="NCBI Taxonomy" id="861532"/>
    <lineage>
        <taxon>Bacteria</taxon>
        <taxon>Bacillati</taxon>
        <taxon>Bacillota</taxon>
        <taxon>Bacilli</taxon>
        <taxon>Bacillales</taxon>
        <taxon>Paenibacillaceae</taxon>
        <taxon>Aneurinibacillus group</taxon>
        <taxon>Ammoniphilus</taxon>
    </lineage>
</organism>
<comment type="similarity">
    <text evidence="7">Belongs to the RnpA family.</text>
</comment>
<dbReference type="InterPro" id="IPR000100">
    <property type="entry name" value="RNase_P"/>
</dbReference>
<evidence type="ECO:0000256" key="3">
    <source>
        <dbReference type="ARBA" id="ARBA00022722"/>
    </source>
</evidence>
<proteinExistence type="inferred from homology"/>
<keyword evidence="2 7" id="KW-0819">tRNA processing</keyword>
<keyword evidence="5 7" id="KW-0378">Hydrolase</keyword>
<dbReference type="PANTHER" id="PTHR33992">
    <property type="entry name" value="RIBONUCLEASE P PROTEIN COMPONENT"/>
    <property type="match status" value="1"/>
</dbReference>
<comment type="subunit">
    <text evidence="7">Consists of a catalytic RNA component (M1 or rnpB) and a protein subunit.</text>
</comment>
<evidence type="ECO:0000256" key="5">
    <source>
        <dbReference type="ARBA" id="ARBA00022801"/>
    </source>
</evidence>